<accession>A0A8H6VER3</accession>
<keyword evidence="1" id="KW-0732">Signal</keyword>
<dbReference type="InterPro" id="IPR005197">
    <property type="entry name" value="Glyco_hydro_71"/>
</dbReference>
<evidence type="ECO:0000313" key="2">
    <source>
        <dbReference type="EMBL" id="KAF7188665.1"/>
    </source>
</evidence>
<dbReference type="Proteomes" id="UP000660729">
    <property type="component" value="Unassembled WGS sequence"/>
</dbReference>
<reference evidence="2" key="1">
    <citation type="submission" date="2020-04" db="EMBL/GenBank/DDBJ databases">
        <title>Draft genome resource of the tomato pathogen Pseudocercospora fuligena.</title>
        <authorList>
            <person name="Zaccaron A."/>
        </authorList>
    </citation>
    <scope>NUCLEOTIDE SEQUENCE</scope>
    <source>
        <strain evidence="2">PF001</strain>
    </source>
</reference>
<dbReference type="OrthoDB" id="3257981at2759"/>
<dbReference type="CDD" id="cd11577">
    <property type="entry name" value="GH71"/>
    <property type="match status" value="1"/>
</dbReference>
<evidence type="ECO:0000313" key="3">
    <source>
        <dbReference type="Proteomes" id="UP000660729"/>
    </source>
</evidence>
<keyword evidence="3" id="KW-1185">Reference proteome</keyword>
<sequence length="446" mass="47936">MFSKLLALAAFLPSLATAQSVFAHVIVGNTAAYTIENWVSDIELAQSYGIDAFVLNIGTPFEGTTATQMSYAFQAANSLTGQLSTDFKLFLSFDYQGGTDGAWADDEVISILQDYGPNGAYFHVDGKPLVSTFEGPSNSDINGWSTIRSSIDGGIYFVPDWTSLGPNGFNVDLVDGAFSWNMWPDGPVDISTDADNAWDASFLKPAGKSYMMGVSPWFYTDLPQYDKAWVWRGDSMWSPRWNQTLEVLPDFVEIVTWNDYGESHYIGPVVNAGIPDGAAEYVDGYPHEAWLETLPYQIAAYKHAYNAANAAPSVAAGEDKIVYWYRTSPASAGTTDATGNNCKSDINVYGYQTCYAITEILQDDIFAIVLASEAGTAYITIGDDSTPCPVSAGQNFCSKTFDGKTGTVSVSFGSISGSGVDITAEPASGVANYNAWVGCAGSCRTS</sequence>
<proteinExistence type="predicted"/>
<name>A0A8H6VER3_9PEZI</name>
<dbReference type="EMBL" id="JABCIY010000205">
    <property type="protein sequence ID" value="KAF7188665.1"/>
    <property type="molecule type" value="Genomic_DNA"/>
</dbReference>
<gene>
    <name evidence="2" type="ORF">HII31_09917</name>
</gene>
<organism evidence="2 3">
    <name type="scientific">Pseudocercospora fuligena</name>
    <dbReference type="NCBI Taxonomy" id="685502"/>
    <lineage>
        <taxon>Eukaryota</taxon>
        <taxon>Fungi</taxon>
        <taxon>Dikarya</taxon>
        <taxon>Ascomycota</taxon>
        <taxon>Pezizomycotina</taxon>
        <taxon>Dothideomycetes</taxon>
        <taxon>Dothideomycetidae</taxon>
        <taxon>Mycosphaerellales</taxon>
        <taxon>Mycosphaerellaceae</taxon>
        <taxon>Pseudocercospora</taxon>
    </lineage>
</organism>
<evidence type="ECO:0000256" key="1">
    <source>
        <dbReference type="SAM" id="SignalP"/>
    </source>
</evidence>
<protein>
    <submittedName>
        <fullName evidence="2">Glucan endo-1,3-alpha-glucosidase agn1</fullName>
    </submittedName>
</protein>
<dbReference type="Gene3D" id="3.20.20.80">
    <property type="entry name" value="Glycosidases"/>
    <property type="match status" value="1"/>
</dbReference>
<comment type="caution">
    <text evidence="2">The sequence shown here is derived from an EMBL/GenBank/DDBJ whole genome shotgun (WGS) entry which is preliminary data.</text>
</comment>
<dbReference type="Pfam" id="PF03659">
    <property type="entry name" value="Glyco_hydro_71"/>
    <property type="match status" value="1"/>
</dbReference>
<feature type="chain" id="PRO_5034075635" evidence="1">
    <location>
        <begin position="19"/>
        <end position="446"/>
    </location>
</feature>
<feature type="signal peptide" evidence="1">
    <location>
        <begin position="1"/>
        <end position="18"/>
    </location>
</feature>
<dbReference type="AlphaFoldDB" id="A0A8H6VER3"/>
<dbReference type="GO" id="GO:0051118">
    <property type="term" value="F:glucan endo-1,3-alpha-glucosidase activity"/>
    <property type="evidence" value="ECO:0007669"/>
    <property type="project" value="InterPro"/>
</dbReference>